<sequence length="668" mass="76768">MSNFIQRILSGEFSLEEYADTEKERLVYELISRLPVSSLLKVREQLKGKVVSESYKVIGKITHPDSTIPIPGLEVELWDRDLFGMKDFLGSGITVRDGSFEIFYDPKAAGLGDDPDLELRIFDPTQTVIVEGKSVRRKNLIEVIKGAENVKEAVYNFGQLSISYYEYDPDYAQYFPYCVPKSIKHDFVPEALAITLESVAKYGKITDAIIQKNRRDPSKPSYDEIQKSFPETLTIILEKEKPGFTRSDEFFGDRMLNGFNPVVFKKDKNNPLLYTTSFNGEKFSLTGKIDLPNYKVKFELKNEQLLPVEITLQFRENNSTKPNPPLKEPQTYRPTDGKKWLQAKRVVRATHLGVLGEVKAHLSQCHFNMEQYSISLLRNVRKNPLRDLLYPHLKEVVHINNFGRRILMDPKGGFFAKLEPMPIIPDMLKWVRSNVGSYDWTDWQPRKPLCESHTYAKIGNLYWDILTTYVDSFFDEHRDGIVSNWDEIFRFSEDLVQHSVAHVALTMEQVDDGDEWYDLNEIDHSSNPRREVNGEIKAVRPITSSTTATEKDIANLKQVCKYVIYQTTYWHSCIHNEHNPEFGELKYGNLLRNGSMADEDDESVMPGQEAASIILGASNMLTNFKYGYILKNEDGDIPPKLIELVASKKAEFEKLGFDLNTLRSRLNS</sequence>
<keyword evidence="1" id="KW-0479">Metal-binding</keyword>
<dbReference type="EMBL" id="CP011304">
    <property type="protein sequence ID" value="AKE66064.1"/>
    <property type="molecule type" value="Genomic_DNA"/>
</dbReference>
<dbReference type="GO" id="GO:0046872">
    <property type="term" value="F:metal ion binding"/>
    <property type="evidence" value="ECO:0007669"/>
    <property type="project" value="UniProtKB-KW"/>
</dbReference>
<feature type="domain" description="Lipoxygenase" evidence="3">
    <location>
        <begin position="301"/>
        <end position="412"/>
    </location>
</feature>
<dbReference type="AlphaFoldDB" id="A0A0F6U6H4"/>
<dbReference type="InterPro" id="IPR000907">
    <property type="entry name" value="LipOase"/>
</dbReference>
<dbReference type="PATRIC" id="fig|1641812.3.peg.3862"/>
<dbReference type="Pfam" id="PF00305">
    <property type="entry name" value="Lipoxygenase"/>
    <property type="match status" value="1"/>
</dbReference>
<evidence type="ECO:0000313" key="4">
    <source>
        <dbReference type="EMBL" id="AKE66064.1"/>
    </source>
</evidence>
<proteinExistence type="predicted"/>
<evidence type="ECO:0000259" key="3">
    <source>
        <dbReference type="Pfam" id="PF00305"/>
    </source>
</evidence>
<dbReference type="InterPro" id="IPR013819">
    <property type="entry name" value="LipOase_C"/>
</dbReference>
<dbReference type="HOGENOM" id="CLU_417817_0_0_3"/>
<reference evidence="4 5" key="1">
    <citation type="journal article" date="2015" name="Genome Announc.">
        <title>Complete Genome Sequence of Microcystis aeruginosa NIES-2549, a Bloom-Forming Cyanobacterium from Lake Kasumigaura, Japan.</title>
        <authorList>
            <person name="Yamaguchi H."/>
            <person name="Suzuki S."/>
            <person name="Tanabe Y."/>
            <person name="Osana Y."/>
            <person name="Shimura Y."/>
            <person name="Ishida K."/>
            <person name="Kawachi M."/>
        </authorList>
    </citation>
    <scope>NUCLEOTIDE SEQUENCE [LARGE SCALE GENOMIC DNA]</scope>
    <source>
        <strain evidence="4 5">NIES-2549</strain>
    </source>
</reference>
<dbReference type="GO" id="GO:0016702">
    <property type="term" value="F:oxidoreductase activity, acting on single donors with incorporation of molecular oxygen, incorporation of two atoms of oxygen"/>
    <property type="evidence" value="ECO:0007669"/>
    <property type="project" value="InterPro"/>
</dbReference>
<evidence type="ECO:0000313" key="5">
    <source>
        <dbReference type="Proteomes" id="UP000034103"/>
    </source>
</evidence>
<protein>
    <recommendedName>
        <fullName evidence="3">Lipoxygenase domain-containing protein</fullName>
    </recommendedName>
</protein>
<dbReference type="InterPro" id="IPR036226">
    <property type="entry name" value="LipOase_C_sf"/>
</dbReference>
<evidence type="ECO:0000256" key="1">
    <source>
        <dbReference type="ARBA" id="ARBA00022723"/>
    </source>
</evidence>
<keyword evidence="2" id="KW-0560">Oxidoreductase</keyword>
<dbReference type="PANTHER" id="PTHR11771">
    <property type="entry name" value="LIPOXYGENASE"/>
    <property type="match status" value="1"/>
</dbReference>
<gene>
    <name evidence="4" type="ORF">MYAER_3732</name>
</gene>
<dbReference type="RefSeq" id="WP_046663104.1">
    <property type="nucleotide sequence ID" value="NZ_CP011304.1"/>
</dbReference>
<evidence type="ECO:0000256" key="2">
    <source>
        <dbReference type="ARBA" id="ARBA00023002"/>
    </source>
</evidence>
<dbReference type="Gene3D" id="1.20.245.10">
    <property type="entry name" value="Lipoxygenase-1, Domain 5"/>
    <property type="match status" value="1"/>
</dbReference>
<dbReference type="GO" id="GO:0034440">
    <property type="term" value="P:lipid oxidation"/>
    <property type="evidence" value="ECO:0007669"/>
    <property type="project" value="InterPro"/>
</dbReference>
<accession>A0A0F6U6H4</accession>
<dbReference type="Proteomes" id="UP000034103">
    <property type="component" value="Chromosome"/>
</dbReference>
<organism evidence="4 5">
    <name type="scientific">Microcystis aeruginosa NIES-2549</name>
    <dbReference type="NCBI Taxonomy" id="1641812"/>
    <lineage>
        <taxon>Bacteria</taxon>
        <taxon>Bacillati</taxon>
        <taxon>Cyanobacteriota</taxon>
        <taxon>Cyanophyceae</taxon>
        <taxon>Oscillatoriophycideae</taxon>
        <taxon>Chroococcales</taxon>
        <taxon>Microcystaceae</taxon>
        <taxon>Microcystis</taxon>
    </lineage>
</organism>
<name>A0A0F6U6H4_MICAE</name>
<dbReference type="SUPFAM" id="SSF48484">
    <property type="entry name" value="Lipoxigenase"/>
    <property type="match status" value="1"/>
</dbReference>